<dbReference type="SMART" id="SM00248">
    <property type="entry name" value="ANK"/>
    <property type="match status" value="2"/>
</dbReference>
<feature type="region of interest" description="Disordered" evidence="4">
    <location>
        <begin position="219"/>
        <end position="253"/>
    </location>
</feature>
<proteinExistence type="predicted"/>
<dbReference type="PROSITE" id="PS50297">
    <property type="entry name" value="ANK_REP_REGION"/>
    <property type="match status" value="2"/>
</dbReference>
<feature type="non-terminal residue" evidence="5">
    <location>
        <position position="385"/>
    </location>
</feature>
<dbReference type="InterPro" id="IPR036770">
    <property type="entry name" value="Ankyrin_rpt-contain_sf"/>
</dbReference>
<dbReference type="AlphaFoldDB" id="A0A9P1BJM3"/>
<sequence length="385" mass="42168">MLVPNDEFLTGFKGSIRHRLAQFPGRNFELTSCQDSLAILPNQETKQTDEALIIDTVANAKGLEKLIIICIGLDEKLGDQKTNCETRALIYQALTRAQLQVVVVNQLLPGGWFEFLGKVKFKEDIFDESSAMKETTTQAASQSISQTVPSVESRAAASHRHPPSPGRTASFATQRDSHVPPAPEPEPPIVSTDQGIDQLKEQDSSVWDTDNDFDTKQIQQLQFDPRKERKKQEEDPAKLQLPPDDDEEDPEQVAADEAAAAKYAHIARAARAGDLPGVRGHLRRDRGSLDQLGDLDLSALHWAARNGHPAIVAFLVAKGAAVDGLDGRGRWTPLHFAADNGQVECAQQLLAAKASVDIKNDSGKTPLDYAREEGRTEIMNLMGKA</sequence>
<dbReference type="InterPro" id="IPR027417">
    <property type="entry name" value="P-loop_NTPase"/>
</dbReference>
<dbReference type="PANTHER" id="PTHR24171:SF8">
    <property type="entry name" value="BRCA1-ASSOCIATED RING DOMAIN PROTEIN 1"/>
    <property type="match status" value="1"/>
</dbReference>
<evidence type="ECO:0000256" key="3">
    <source>
        <dbReference type="PROSITE-ProRule" id="PRU00023"/>
    </source>
</evidence>
<dbReference type="PANTHER" id="PTHR24171">
    <property type="entry name" value="ANKYRIN REPEAT DOMAIN-CONTAINING PROTEIN 39-RELATED"/>
    <property type="match status" value="1"/>
</dbReference>
<feature type="region of interest" description="Disordered" evidence="4">
    <location>
        <begin position="133"/>
        <end position="192"/>
    </location>
</feature>
<feature type="repeat" description="ANK" evidence="3">
    <location>
        <begin position="329"/>
        <end position="361"/>
    </location>
</feature>
<dbReference type="Gene3D" id="3.40.50.300">
    <property type="entry name" value="P-loop containing nucleotide triphosphate hydrolases"/>
    <property type="match status" value="1"/>
</dbReference>
<dbReference type="Gene3D" id="1.25.40.20">
    <property type="entry name" value="Ankyrin repeat-containing domain"/>
    <property type="match status" value="1"/>
</dbReference>
<dbReference type="OrthoDB" id="341259at2759"/>
<evidence type="ECO:0000313" key="5">
    <source>
        <dbReference type="EMBL" id="CAI3974517.1"/>
    </source>
</evidence>
<keyword evidence="1" id="KW-0677">Repeat</keyword>
<protein>
    <submittedName>
        <fullName evidence="5">Uncharacterized protein</fullName>
    </submittedName>
</protein>
<reference evidence="5" key="1">
    <citation type="submission" date="2022-10" db="EMBL/GenBank/DDBJ databases">
        <authorList>
            <person name="Chen Y."/>
            <person name="Dougan E. K."/>
            <person name="Chan C."/>
            <person name="Rhodes N."/>
            <person name="Thang M."/>
        </authorList>
    </citation>
    <scope>NUCLEOTIDE SEQUENCE</scope>
</reference>
<evidence type="ECO:0000256" key="1">
    <source>
        <dbReference type="ARBA" id="ARBA00022737"/>
    </source>
</evidence>
<reference evidence="6 7" key="2">
    <citation type="submission" date="2024-05" db="EMBL/GenBank/DDBJ databases">
        <authorList>
            <person name="Chen Y."/>
            <person name="Shah S."/>
            <person name="Dougan E. K."/>
            <person name="Thang M."/>
            <person name="Chan C."/>
        </authorList>
    </citation>
    <scope>NUCLEOTIDE SEQUENCE [LARGE SCALE GENOMIC DNA]</scope>
</reference>
<evidence type="ECO:0000256" key="2">
    <source>
        <dbReference type="ARBA" id="ARBA00023043"/>
    </source>
</evidence>
<feature type="repeat" description="ANK" evidence="3">
    <location>
        <begin position="295"/>
        <end position="327"/>
    </location>
</feature>
<feature type="compositionally biased region" description="Basic and acidic residues" evidence="4">
    <location>
        <begin position="224"/>
        <end position="237"/>
    </location>
</feature>
<dbReference type="EMBL" id="CAMXCT010000139">
    <property type="protein sequence ID" value="CAI3974517.1"/>
    <property type="molecule type" value="Genomic_DNA"/>
</dbReference>
<dbReference type="SUPFAM" id="SSF48403">
    <property type="entry name" value="Ankyrin repeat"/>
    <property type="match status" value="1"/>
</dbReference>
<evidence type="ECO:0000256" key="4">
    <source>
        <dbReference type="SAM" id="MobiDB-lite"/>
    </source>
</evidence>
<evidence type="ECO:0000313" key="7">
    <source>
        <dbReference type="Proteomes" id="UP001152797"/>
    </source>
</evidence>
<keyword evidence="7" id="KW-1185">Reference proteome</keyword>
<dbReference type="SUPFAM" id="SSF52540">
    <property type="entry name" value="P-loop containing nucleoside triphosphate hydrolases"/>
    <property type="match status" value="1"/>
</dbReference>
<dbReference type="PROSITE" id="PS50088">
    <property type="entry name" value="ANK_REPEAT"/>
    <property type="match status" value="2"/>
</dbReference>
<dbReference type="InterPro" id="IPR002110">
    <property type="entry name" value="Ankyrin_rpt"/>
</dbReference>
<accession>A0A9P1BJM3</accession>
<dbReference type="GO" id="GO:0085020">
    <property type="term" value="P:protein K6-linked ubiquitination"/>
    <property type="evidence" value="ECO:0007669"/>
    <property type="project" value="TreeGrafter"/>
</dbReference>
<dbReference type="Proteomes" id="UP001152797">
    <property type="component" value="Unassembled WGS sequence"/>
</dbReference>
<name>A0A9P1BJM3_9DINO</name>
<feature type="compositionally biased region" description="Polar residues" evidence="4">
    <location>
        <begin position="133"/>
        <end position="150"/>
    </location>
</feature>
<gene>
    <name evidence="5" type="ORF">C1SCF055_LOCUS2911</name>
</gene>
<dbReference type="EMBL" id="CAMXCT020000139">
    <property type="protein sequence ID" value="CAL1127892.1"/>
    <property type="molecule type" value="Genomic_DNA"/>
</dbReference>
<organism evidence="5">
    <name type="scientific">Cladocopium goreaui</name>
    <dbReference type="NCBI Taxonomy" id="2562237"/>
    <lineage>
        <taxon>Eukaryota</taxon>
        <taxon>Sar</taxon>
        <taxon>Alveolata</taxon>
        <taxon>Dinophyceae</taxon>
        <taxon>Suessiales</taxon>
        <taxon>Symbiodiniaceae</taxon>
        <taxon>Cladocopium</taxon>
    </lineage>
</organism>
<dbReference type="EMBL" id="CAMXCT030000139">
    <property type="protein sequence ID" value="CAL4761829.1"/>
    <property type="molecule type" value="Genomic_DNA"/>
</dbReference>
<keyword evidence="2 3" id="KW-0040">ANK repeat</keyword>
<dbReference type="GO" id="GO:0004842">
    <property type="term" value="F:ubiquitin-protein transferase activity"/>
    <property type="evidence" value="ECO:0007669"/>
    <property type="project" value="TreeGrafter"/>
</dbReference>
<comment type="caution">
    <text evidence="5">The sequence shown here is derived from an EMBL/GenBank/DDBJ whole genome shotgun (WGS) entry which is preliminary data.</text>
</comment>
<evidence type="ECO:0000313" key="6">
    <source>
        <dbReference type="EMBL" id="CAL4761829.1"/>
    </source>
</evidence>
<dbReference type="Pfam" id="PF12796">
    <property type="entry name" value="Ank_2"/>
    <property type="match status" value="1"/>
</dbReference>